<evidence type="ECO:0000256" key="2">
    <source>
        <dbReference type="ARBA" id="ARBA00009767"/>
    </source>
</evidence>
<dbReference type="EC" id="2.3.3.13" evidence="3"/>
<dbReference type="InterPro" id="IPR013785">
    <property type="entry name" value="Aldolase_TIM"/>
</dbReference>
<keyword evidence="7" id="KW-1185">Reference proteome</keyword>
<comment type="catalytic activity">
    <reaction evidence="1">
        <text>3-methyl-2-oxobutanoate + acetyl-CoA + H2O = (2S)-2-isopropylmalate + CoA + H(+)</text>
        <dbReference type="Rhea" id="RHEA:21524"/>
        <dbReference type="ChEBI" id="CHEBI:1178"/>
        <dbReference type="ChEBI" id="CHEBI:11851"/>
        <dbReference type="ChEBI" id="CHEBI:15377"/>
        <dbReference type="ChEBI" id="CHEBI:15378"/>
        <dbReference type="ChEBI" id="CHEBI:57287"/>
        <dbReference type="ChEBI" id="CHEBI:57288"/>
        <dbReference type="EC" id="2.3.3.13"/>
    </reaction>
</comment>
<dbReference type="PANTHER" id="PTHR46911">
    <property type="match status" value="1"/>
</dbReference>
<evidence type="ECO:0000313" key="6">
    <source>
        <dbReference type="EMBL" id="KAL1602880.1"/>
    </source>
</evidence>
<evidence type="ECO:0000259" key="5">
    <source>
        <dbReference type="PROSITE" id="PS50991"/>
    </source>
</evidence>
<organism evidence="6 7">
    <name type="scientific">Nothophoma quercina</name>
    <dbReference type="NCBI Taxonomy" id="749835"/>
    <lineage>
        <taxon>Eukaryota</taxon>
        <taxon>Fungi</taxon>
        <taxon>Dikarya</taxon>
        <taxon>Ascomycota</taxon>
        <taxon>Pezizomycotina</taxon>
        <taxon>Dothideomycetes</taxon>
        <taxon>Pleosporomycetidae</taxon>
        <taxon>Pleosporales</taxon>
        <taxon>Pleosporineae</taxon>
        <taxon>Didymellaceae</taxon>
        <taxon>Nothophoma</taxon>
    </lineage>
</organism>
<reference evidence="6 7" key="1">
    <citation type="submission" date="2024-02" db="EMBL/GenBank/DDBJ databases">
        <title>De novo assembly and annotation of 12 fungi associated with fruit tree decline syndrome in Ontario, Canada.</title>
        <authorList>
            <person name="Sulman M."/>
            <person name="Ellouze W."/>
            <person name="Ilyukhin E."/>
        </authorList>
    </citation>
    <scope>NUCLEOTIDE SEQUENCE [LARGE SCALE GENOMIC DNA]</scope>
    <source>
        <strain evidence="6 7">M97-236</strain>
    </source>
</reference>
<evidence type="ECO:0000256" key="3">
    <source>
        <dbReference type="ARBA" id="ARBA00012973"/>
    </source>
</evidence>
<dbReference type="PROSITE" id="PS00816">
    <property type="entry name" value="AIPM_HOMOCIT_SYNTH_2"/>
    <property type="match status" value="1"/>
</dbReference>
<dbReference type="Pfam" id="PF00682">
    <property type="entry name" value="HMGL-like"/>
    <property type="match status" value="1"/>
</dbReference>
<dbReference type="EMBL" id="JAKIXB020000013">
    <property type="protein sequence ID" value="KAL1602880.1"/>
    <property type="molecule type" value="Genomic_DNA"/>
</dbReference>
<keyword evidence="4" id="KW-0808">Transferase</keyword>
<evidence type="ECO:0000313" key="7">
    <source>
        <dbReference type="Proteomes" id="UP001521222"/>
    </source>
</evidence>
<proteinExistence type="inferred from homology"/>
<gene>
    <name evidence="6" type="ORF">SLS59_004535</name>
</gene>
<dbReference type="InterPro" id="IPR002034">
    <property type="entry name" value="AIPM/Hcit_synth_CS"/>
</dbReference>
<dbReference type="Gene3D" id="3.20.20.70">
    <property type="entry name" value="Aldolase class I"/>
    <property type="match status" value="1"/>
</dbReference>
<dbReference type="SUPFAM" id="SSF51569">
    <property type="entry name" value="Aldolase"/>
    <property type="match status" value="1"/>
</dbReference>
<dbReference type="Gene3D" id="3.30.160.270">
    <property type="match status" value="1"/>
</dbReference>
<protein>
    <recommendedName>
        <fullName evidence="3">2-isopropylmalate synthase</fullName>
        <ecNumber evidence="3">2.3.3.13</ecNumber>
    </recommendedName>
</protein>
<dbReference type="SUPFAM" id="SSF89000">
    <property type="entry name" value="post-HMGL domain-like"/>
    <property type="match status" value="1"/>
</dbReference>
<name>A0ABR3REL8_9PLEO</name>
<evidence type="ECO:0000256" key="4">
    <source>
        <dbReference type="ARBA" id="ARBA00022679"/>
    </source>
</evidence>
<dbReference type="PANTHER" id="PTHR46911:SF1">
    <property type="entry name" value="2-ISOPROPYLMALATE SYNTHASE"/>
    <property type="match status" value="1"/>
</dbReference>
<feature type="domain" description="Pyruvate carboxyltransferase" evidence="5">
    <location>
        <begin position="154"/>
        <end position="251"/>
    </location>
</feature>
<dbReference type="InterPro" id="IPR036230">
    <property type="entry name" value="LeuA_allosteric_dom_sf"/>
</dbReference>
<evidence type="ECO:0000256" key="1">
    <source>
        <dbReference type="ARBA" id="ARBA00000064"/>
    </source>
</evidence>
<comment type="caution">
    <text evidence="6">The sequence shown here is derived from an EMBL/GenBank/DDBJ whole genome shotgun (WGS) entry which is preliminary data.</text>
</comment>
<dbReference type="PROSITE" id="PS50991">
    <property type="entry name" value="PYR_CT"/>
    <property type="match status" value="1"/>
</dbReference>
<dbReference type="Proteomes" id="UP001521222">
    <property type="component" value="Unassembled WGS sequence"/>
</dbReference>
<comment type="similarity">
    <text evidence="2">Belongs to the alpha-IPM synthase/homocitrate synthase family. LeuA type 2 subfamily.</text>
</comment>
<sequence>MLLHVGFKEIDVSFPSASDTEYNFTRSLIEQHAHVIPSDVWLQVLSPCKKEHIRRTVDAVRGARNVIISLYIAASDMFLSTVFNMSQDDVLRTAVDCVTYAREISKDDPAHKNTNWNLMFSPEAFSDTDAAFSARLCAAAQQAWQPTPEIPMILNLPATVEMASPNVYADQVELFCRSVSDPDKVVVSLHPHNDRGCAVAAAELGVMAGARRVEGCLFGNGERTGNVDLVTLALNLYSQGIDPGLDFSDLKSVKAVYEEFPYLPIDPTDVGSTYESVIRLNSQSGSGGISWTLSRELSLDLPKPLQLAFSKVIKSASEKWNRTLHPSETADLFLRTYGALGRDPRVDQGLLPDFGVDGEDTFGFMVNKREEDFIAPVAQA</sequence>
<accession>A0ABR3REL8</accession>
<dbReference type="InterPro" id="IPR000891">
    <property type="entry name" value="PYR_CT"/>
</dbReference>